<protein>
    <submittedName>
        <fullName evidence="4">PaaI family thioesterase</fullName>
    </submittedName>
</protein>
<dbReference type="SUPFAM" id="SSF54637">
    <property type="entry name" value="Thioesterase/thiol ester dehydrase-isomerase"/>
    <property type="match status" value="1"/>
</dbReference>
<dbReference type="NCBIfam" id="TIGR00369">
    <property type="entry name" value="unchar_dom_1"/>
    <property type="match status" value="1"/>
</dbReference>
<dbReference type="Proteomes" id="UP000777935">
    <property type="component" value="Unassembled WGS sequence"/>
</dbReference>
<sequence length="140" mass="14822">MPDPNLIRNETGPQRTIGYVLDVGQTDKRARCWLDLTPDHMNRHGVLHGGIAATLLDSASGATGSLTVDPAGRAPFLTISLNTQFVAPVSAGRVTATGTITGGGRSILFISAQLMDDQDRLIASSTGVFKRVPLQPKEGR</sequence>
<evidence type="ECO:0000256" key="1">
    <source>
        <dbReference type="ARBA" id="ARBA00008324"/>
    </source>
</evidence>
<gene>
    <name evidence="4" type="ORF">HRQ87_09320</name>
</gene>
<evidence type="ECO:0000256" key="2">
    <source>
        <dbReference type="ARBA" id="ARBA00022801"/>
    </source>
</evidence>
<dbReference type="PANTHER" id="PTHR21660:SF1">
    <property type="entry name" value="ACYL-COENZYME A THIOESTERASE 13"/>
    <property type="match status" value="1"/>
</dbReference>
<dbReference type="InterPro" id="IPR003736">
    <property type="entry name" value="PAAI_dom"/>
</dbReference>
<dbReference type="CDD" id="cd03443">
    <property type="entry name" value="PaaI_thioesterase"/>
    <property type="match status" value="1"/>
</dbReference>
<dbReference type="InterPro" id="IPR006683">
    <property type="entry name" value="Thioestr_dom"/>
</dbReference>
<comment type="caution">
    <text evidence="4">The sequence shown here is derived from an EMBL/GenBank/DDBJ whole genome shotgun (WGS) entry which is preliminary data.</text>
</comment>
<dbReference type="PANTHER" id="PTHR21660">
    <property type="entry name" value="THIOESTERASE SUPERFAMILY MEMBER-RELATED"/>
    <property type="match status" value="1"/>
</dbReference>
<evidence type="ECO:0000313" key="4">
    <source>
        <dbReference type="EMBL" id="NSX55000.1"/>
    </source>
</evidence>
<reference evidence="4 5" key="1">
    <citation type="submission" date="2020-06" db="EMBL/GenBank/DDBJ databases">
        <title>Sulfitobacter algicola sp. nov., isolated from green algae.</title>
        <authorList>
            <person name="Wang C."/>
        </authorList>
    </citation>
    <scope>NUCLEOTIDE SEQUENCE [LARGE SCALE GENOMIC DNA]</scope>
    <source>
        <strain evidence="4 5">1151</strain>
    </source>
</reference>
<organism evidence="4 5">
    <name type="scientific">Parasulfitobacter algicola</name>
    <dbReference type="NCBI Taxonomy" id="2614809"/>
    <lineage>
        <taxon>Bacteria</taxon>
        <taxon>Pseudomonadati</taxon>
        <taxon>Pseudomonadota</taxon>
        <taxon>Alphaproteobacteria</taxon>
        <taxon>Rhodobacterales</taxon>
        <taxon>Roseobacteraceae</taxon>
        <taxon>Parasulfitobacter</taxon>
    </lineage>
</organism>
<feature type="domain" description="Thioesterase" evidence="3">
    <location>
        <begin position="44"/>
        <end position="122"/>
    </location>
</feature>
<comment type="similarity">
    <text evidence="1">Belongs to the thioesterase PaaI family.</text>
</comment>
<dbReference type="EMBL" id="JABUFE010000004">
    <property type="protein sequence ID" value="NSX55000.1"/>
    <property type="molecule type" value="Genomic_DNA"/>
</dbReference>
<dbReference type="InterPro" id="IPR039298">
    <property type="entry name" value="ACOT13"/>
</dbReference>
<dbReference type="Gene3D" id="3.10.129.10">
    <property type="entry name" value="Hotdog Thioesterase"/>
    <property type="match status" value="1"/>
</dbReference>
<dbReference type="RefSeq" id="WP_174137778.1">
    <property type="nucleotide sequence ID" value="NZ_JABUFE010000004.1"/>
</dbReference>
<evidence type="ECO:0000313" key="5">
    <source>
        <dbReference type="Proteomes" id="UP000777935"/>
    </source>
</evidence>
<dbReference type="InterPro" id="IPR029069">
    <property type="entry name" value="HotDog_dom_sf"/>
</dbReference>
<keyword evidence="5" id="KW-1185">Reference proteome</keyword>
<dbReference type="Pfam" id="PF03061">
    <property type="entry name" value="4HBT"/>
    <property type="match status" value="1"/>
</dbReference>
<name>A0ABX2IVE3_9RHOB</name>
<evidence type="ECO:0000259" key="3">
    <source>
        <dbReference type="Pfam" id="PF03061"/>
    </source>
</evidence>
<proteinExistence type="inferred from homology"/>
<keyword evidence="2" id="KW-0378">Hydrolase</keyword>
<accession>A0ABX2IVE3</accession>